<dbReference type="AlphaFoldDB" id="A0A484L411"/>
<sequence length="112" mass="13017">MGFDDLLSPFWDCSVGQDNDDATFWDLFVEDNEAWNNEAWNNSEGDDGVFWNSCNDDDDNIAFCKLFEEDDDGSTLNHGQVYDPIFDYEFDHDTGIYSDEYDSDFGIYYDGF</sequence>
<gene>
    <name evidence="1" type="ORF">CCAM_LOCUS12786</name>
</gene>
<evidence type="ECO:0000313" key="2">
    <source>
        <dbReference type="Proteomes" id="UP000595140"/>
    </source>
</evidence>
<evidence type="ECO:0000313" key="1">
    <source>
        <dbReference type="EMBL" id="VFQ71010.1"/>
    </source>
</evidence>
<reference evidence="1 2" key="1">
    <citation type="submission" date="2018-04" db="EMBL/GenBank/DDBJ databases">
        <authorList>
            <person name="Vogel A."/>
        </authorList>
    </citation>
    <scope>NUCLEOTIDE SEQUENCE [LARGE SCALE GENOMIC DNA]</scope>
</reference>
<keyword evidence="2" id="KW-1185">Reference proteome</keyword>
<dbReference type="Proteomes" id="UP000595140">
    <property type="component" value="Unassembled WGS sequence"/>
</dbReference>
<accession>A0A484L411</accession>
<organism evidence="1 2">
    <name type="scientific">Cuscuta campestris</name>
    <dbReference type="NCBI Taxonomy" id="132261"/>
    <lineage>
        <taxon>Eukaryota</taxon>
        <taxon>Viridiplantae</taxon>
        <taxon>Streptophyta</taxon>
        <taxon>Embryophyta</taxon>
        <taxon>Tracheophyta</taxon>
        <taxon>Spermatophyta</taxon>
        <taxon>Magnoliopsida</taxon>
        <taxon>eudicotyledons</taxon>
        <taxon>Gunneridae</taxon>
        <taxon>Pentapetalae</taxon>
        <taxon>asterids</taxon>
        <taxon>lamiids</taxon>
        <taxon>Solanales</taxon>
        <taxon>Convolvulaceae</taxon>
        <taxon>Cuscuteae</taxon>
        <taxon>Cuscuta</taxon>
        <taxon>Cuscuta subgen. Grammica</taxon>
        <taxon>Cuscuta sect. Cleistogrammica</taxon>
    </lineage>
</organism>
<name>A0A484L411_9ASTE</name>
<dbReference type="EMBL" id="OOIL02000988">
    <property type="protein sequence ID" value="VFQ71010.1"/>
    <property type="molecule type" value="Genomic_DNA"/>
</dbReference>
<proteinExistence type="predicted"/>
<protein>
    <submittedName>
        <fullName evidence="1">Uncharacterized protein</fullName>
    </submittedName>
</protein>